<evidence type="ECO:0000256" key="5">
    <source>
        <dbReference type="ARBA" id="ARBA00023186"/>
    </source>
</evidence>
<dbReference type="GO" id="GO:0005829">
    <property type="term" value="C:cytosol"/>
    <property type="evidence" value="ECO:0007669"/>
    <property type="project" value="UniProtKB-SubCell"/>
</dbReference>
<evidence type="ECO:0000256" key="4">
    <source>
        <dbReference type="ARBA" id="ARBA00022795"/>
    </source>
</evidence>
<keyword evidence="4 6" id="KW-1005">Bacterial flagellum biogenesis</keyword>
<reference evidence="7 8" key="1">
    <citation type="submission" date="2017-04" db="EMBL/GenBank/DDBJ databases">
        <title>Unexpected and diverse lifestyles within the genus Limnohabitans.</title>
        <authorList>
            <person name="Kasalicky V."/>
            <person name="Mehrshad M."/>
            <person name="Andrei S.-A."/>
            <person name="Salcher M."/>
            <person name="Kratochvilova H."/>
            <person name="Simek K."/>
            <person name="Ghai R."/>
        </authorList>
    </citation>
    <scope>NUCLEOTIDE SEQUENCE [LARGE SCALE GENOMIC DNA]</scope>
    <source>
        <strain evidence="7 8">MWH-C5</strain>
    </source>
</reference>
<organism evidence="7 8">
    <name type="scientific">Limnohabitans curvus</name>
    <dbReference type="NCBI Taxonomy" id="323423"/>
    <lineage>
        <taxon>Bacteria</taxon>
        <taxon>Pseudomonadati</taxon>
        <taxon>Pseudomonadota</taxon>
        <taxon>Betaproteobacteria</taxon>
        <taxon>Burkholderiales</taxon>
        <taxon>Comamonadaceae</taxon>
        <taxon>Limnohabitans</taxon>
    </lineage>
</organism>
<accession>A0A315ERC7</accession>
<evidence type="ECO:0000256" key="1">
    <source>
        <dbReference type="ARBA" id="ARBA00004514"/>
    </source>
</evidence>
<dbReference type="PANTHER" id="PTHR34773">
    <property type="entry name" value="FLAGELLAR SECRETION CHAPERONE FLIS"/>
    <property type="match status" value="1"/>
</dbReference>
<dbReference type="AlphaFoldDB" id="A0A315ERC7"/>
<sequence length="140" mass="15324">MRANSRAIQSYGDVKVSSGVATANNVQLIQMLFDGLLESLSTARGHIQHKNINEKSKAIARASRIVIGLQGALDFEKGGDLANNLNELYSYVTRRLFHANAHNDVAVLDEIHGLMREIRDAWEGVPSLVPATNRPAGMMN</sequence>
<dbReference type="NCBIfam" id="TIGR00208">
    <property type="entry name" value="fliS"/>
    <property type="match status" value="1"/>
</dbReference>
<evidence type="ECO:0000313" key="8">
    <source>
        <dbReference type="Proteomes" id="UP000251341"/>
    </source>
</evidence>
<dbReference type="SUPFAM" id="SSF101116">
    <property type="entry name" value="Flagellar export chaperone FliS"/>
    <property type="match status" value="1"/>
</dbReference>
<keyword evidence="7" id="KW-0282">Flagellum</keyword>
<evidence type="ECO:0000256" key="6">
    <source>
        <dbReference type="PIRNR" id="PIRNR039090"/>
    </source>
</evidence>
<dbReference type="Pfam" id="PF02561">
    <property type="entry name" value="FliS"/>
    <property type="match status" value="1"/>
</dbReference>
<keyword evidence="3 6" id="KW-0963">Cytoplasm</keyword>
<dbReference type="RefSeq" id="WP_108359725.1">
    <property type="nucleotide sequence ID" value="NZ_NESP01000001.1"/>
</dbReference>
<keyword evidence="8" id="KW-1185">Reference proteome</keyword>
<dbReference type="InterPro" id="IPR003713">
    <property type="entry name" value="FliS"/>
</dbReference>
<keyword evidence="7" id="KW-0966">Cell projection</keyword>
<proteinExistence type="inferred from homology"/>
<dbReference type="PANTHER" id="PTHR34773:SF1">
    <property type="entry name" value="FLAGELLAR SECRETION CHAPERONE FLIS"/>
    <property type="match status" value="1"/>
</dbReference>
<evidence type="ECO:0000256" key="3">
    <source>
        <dbReference type="ARBA" id="ARBA00022490"/>
    </source>
</evidence>
<dbReference type="GO" id="GO:0044780">
    <property type="term" value="P:bacterial-type flagellum assembly"/>
    <property type="evidence" value="ECO:0007669"/>
    <property type="project" value="InterPro"/>
</dbReference>
<dbReference type="GO" id="GO:0071973">
    <property type="term" value="P:bacterial-type flagellum-dependent cell motility"/>
    <property type="evidence" value="ECO:0007669"/>
    <property type="project" value="TreeGrafter"/>
</dbReference>
<comment type="caution">
    <text evidence="7">The sequence shown here is derived from an EMBL/GenBank/DDBJ whole genome shotgun (WGS) entry which is preliminary data.</text>
</comment>
<keyword evidence="5" id="KW-0143">Chaperone</keyword>
<protein>
    <recommendedName>
        <fullName evidence="6">Flagellar secretion chaperone FliS</fullName>
    </recommendedName>
</protein>
<dbReference type="Proteomes" id="UP000251341">
    <property type="component" value="Unassembled WGS sequence"/>
</dbReference>
<evidence type="ECO:0000256" key="2">
    <source>
        <dbReference type="ARBA" id="ARBA00008787"/>
    </source>
</evidence>
<comment type="subcellular location">
    <subcellularLocation>
        <location evidence="1 6">Cytoplasm</location>
        <location evidence="1 6">Cytosol</location>
    </subcellularLocation>
</comment>
<dbReference type="EMBL" id="NESP01000001">
    <property type="protein sequence ID" value="PUE59801.1"/>
    <property type="molecule type" value="Genomic_DNA"/>
</dbReference>
<dbReference type="Gene3D" id="1.20.120.340">
    <property type="entry name" value="Flagellar protein FliS"/>
    <property type="match status" value="1"/>
</dbReference>
<gene>
    <name evidence="7" type="ORF">B9Z44_09575</name>
</gene>
<keyword evidence="7" id="KW-0969">Cilium</keyword>
<comment type="similarity">
    <text evidence="2 6">Belongs to the FliS family.</text>
</comment>
<evidence type="ECO:0000313" key="7">
    <source>
        <dbReference type="EMBL" id="PUE59801.1"/>
    </source>
</evidence>
<dbReference type="PIRSF" id="PIRSF039090">
    <property type="entry name" value="Flis"/>
    <property type="match status" value="1"/>
</dbReference>
<dbReference type="InterPro" id="IPR036584">
    <property type="entry name" value="FliS_sf"/>
</dbReference>
<dbReference type="CDD" id="cd16098">
    <property type="entry name" value="FliS"/>
    <property type="match status" value="1"/>
</dbReference>
<name>A0A315ERC7_9BURK</name>